<dbReference type="GO" id="GO:0048038">
    <property type="term" value="F:quinone binding"/>
    <property type="evidence" value="ECO:0007669"/>
    <property type="project" value="InterPro"/>
</dbReference>
<evidence type="ECO:0000313" key="6">
    <source>
        <dbReference type="EMBL" id="TLU72169.1"/>
    </source>
</evidence>
<evidence type="ECO:0000256" key="2">
    <source>
        <dbReference type="ARBA" id="ARBA00011741"/>
    </source>
</evidence>
<dbReference type="HAMAP" id="MF_00655">
    <property type="entry name" value="PQQ_syn_PqqD"/>
    <property type="match status" value="1"/>
</dbReference>
<dbReference type="Proteomes" id="UP000305654">
    <property type="component" value="Unassembled WGS sequence"/>
</dbReference>
<feature type="region of interest" description="Disordered" evidence="5">
    <location>
        <begin position="1"/>
        <end position="26"/>
    </location>
</feature>
<comment type="subunit">
    <text evidence="2 4">Monomer. Interacts with PqqE.</text>
</comment>
<protein>
    <recommendedName>
        <fullName evidence="4">PqqA binding protein</fullName>
    </recommendedName>
    <alternativeName>
        <fullName evidence="4">Coenzyme PQQ synthesis protein D</fullName>
    </alternativeName>
    <alternativeName>
        <fullName evidence="4">Pyrroloquinoline quinone biosynthesis protein D</fullName>
    </alternativeName>
</protein>
<proteinExistence type="inferred from homology"/>
<accession>A0A5R9J5D4</accession>
<comment type="function">
    <text evidence="4">Functions as a PqqA binding protein and presents PqqA to PqqE, in the pyrroloquinoline quinone (PQQ) biosynthetic pathway.</text>
</comment>
<dbReference type="InterPro" id="IPR008792">
    <property type="entry name" value="PQQD"/>
</dbReference>
<dbReference type="Gene3D" id="1.10.10.1150">
    <property type="entry name" value="Coenzyme PQQ synthesis protein D (PqqD)"/>
    <property type="match status" value="1"/>
</dbReference>
<evidence type="ECO:0000256" key="5">
    <source>
        <dbReference type="SAM" id="MobiDB-lite"/>
    </source>
</evidence>
<dbReference type="OrthoDB" id="7995890at2"/>
<reference evidence="6 7" key="1">
    <citation type="submission" date="2019-05" db="EMBL/GenBank/DDBJ databases">
        <authorList>
            <person name="Pankratov T."/>
            <person name="Grouzdev D."/>
        </authorList>
    </citation>
    <scope>NUCLEOTIDE SEQUENCE [LARGE SCALE GENOMIC DNA]</scope>
    <source>
        <strain evidence="6 7">KEBCLARHB70R</strain>
    </source>
</reference>
<keyword evidence="3 4" id="KW-0884">PQQ biosynthesis</keyword>
<evidence type="ECO:0000256" key="1">
    <source>
        <dbReference type="ARBA" id="ARBA00004886"/>
    </source>
</evidence>
<gene>
    <name evidence="4 6" type="primary">pqqD</name>
    <name evidence="6" type="ORF">FE263_13710</name>
</gene>
<dbReference type="UniPathway" id="UPA00539"/>
<organism evidence="6 7">
    <name type="scientific">Lichenicoccus roseus</name>
    <dbReference type="NCBI Taxonomy" id="2683649"/>
    <lineage>
        <taxon>Bacteria</taxon>
        <taxon>Pseudomonadati</taxon>
        <taxon>Pseudomonadota</taxon>
        <taxon>Alphaproteobacteria</taxon>
        <taxon>Acetobacterales</taxon>
        <taxon>Acetobacteraceae</taxon>
        <taxon>Lichenicoccus</taxon>
    </lineage>
</organism>
<dbReference type="Pfam" id="PF05402">
    <property type="entry name" value="PqqD"/>
    <property type="match status" value="1"/>
</dbReference>
<evidence type="ECO:0000256" key="4">
    <source>
        <dbReference type="HAMAP-Rule" id="MF_00655"/>
    </source>
</evidence>
<dbReference type="InterPro" id="IPR041881">
    <property type="entry name" value="PqqD_sf"/>
</dbReference>
<dbReference type="NCBIfam" id="TIGR03859">
    <property type="entry name" value="PQQ_PqqD"/>
    <property type="match status" value="1"/>
</dbReference>
<comment type="similarity">
    <text evidence="4">Belongs to the PqqD family.</text>
</comment>
<dbReference type="InterPro" id="IPR022479">
    <property type="entry name" value="PqqD_bac"/>
</dbReference>
<evidence type="ECO:0000256" key="3">
    <source>
        <dbReference type="ARBA" id="ARBA00022905"/>
    </source>
</evidence>
<comment type="pathway">
    <text evidence="1 4">Cofactor biosynthesis; pyrroloquinoline quinone biosynthesis.</text>
</comment>
<dbReference type="GO" id="GO:0018189">
    <property type="term" value="P:pyrroloquinoline quinone biosynthetic process"/>
    <property type="evidence" value="ECO:0007669"/>
    <property type="project" value="UniProtKB-UniRule"/>
</dbReference>
<sequence>MSRPDAFRPARSGPPDLDESSVPSFPRGVRLRHDEARNQWVVLAPERAFVPDEIALEILRLVDGEATLAGIIDTLAARYAAPREEIAADVLGMVDDLAGKGALRG</sequence>
<evidence type="ECO:0000313" key="7">
    <source>
        <dbReference type="Proteomes" id="UP000305654"/>
    </source>
</evidence>
<comment type="caution">
    <text evidence="6">The sequence shown here is derived from an EMBL/GenBank/DDBJ whole genome shotgun (WGS) entry which is preliminary data.</text>
</comment>
<dbReference type="AlphaFoldDB" id="A0A5R9J5D4"/>
<name>A0A5R9J5D4_9PROT</name>
<dbReference type="EMBL" id="VCDI01000004">
    <property type="protein sequence ID" value="TLU72169.1"/>
    <property type="molecule type" value="Genomic_DNA"/>
</dbReference>
<keyword evidence="7" id="KW-1185">Reference proteome</keyword>